<feature type="repeat" description="PPR" evidence="2">
    <location>
        <begin position="629"/>
        <end position="663"/>
    </location>
</feature>
<reference evidence="3" key="1">
    <citation type="submission" date="2021-08" db="EMBL/GenBank/DDBJ databases">
        <title>WGS assembly of Ceratopteris richardii.</title>
        <authorList>
            <person name="Marchant D.B."/>
            <person name="Chen G."/>
            <person name="Jenkins J."/>
            <person name="Shu S."/>
            <person name="Leebens-Mack J."/>
            <person name="Grimwood J."/>
            <person name="Schmutz J."/>
            <person name="Soltis P."/>
            <person name="Soltis D."/>
            <person name="Chen Z.-H."/>
        </authorList>
    </citation>
    <scope>NUCLEOTIDE SEQUENCE</scope>
    <source>
        <strain evidence="3">Whitten #5841</strain>
        <tissue evidence="3">Leaf</tissue>
    </source>
</reference>
<proteinExistence type="predicted"/>
<evidence type="ECO:0000256" key="2">
    <source>
        <dbReference type="PROSITE-ProRule" id="PRU00708"/>
    </source>
</evidence>
<dbReference type="GO" id="GO:0048731">
    <property type="term" value="P:system development"/>
    <property type="evidence" value="ECO:0007669"/>
    <property type="project" value="UniProtKB-ARBA"/>
</dbReference>
<dbReference type="OrthoDB" id="1487410at2759"/>
<dbReference type="InterPro" id="IPR046960">
    <property type="entry name" value="PPR_At4g14850-like_plant"/>
</dbReference>
<evidence type="ECO:0000256" key="1">
    <source>
        <dbReference type="ARBA" id="ARBA00022737"/>
    </source>
</evidence>
<dbReference type="FunFam" id="1.25.40.10:FF:000158">
    <property type="entry name" value="pentatricopeptide repeat-containing protein At2g33680"/>
    <property type="match status" value="1"/>
</dbReference>
<dbReference type="GO" id="GO:0009451">
    <property type="term" value="P:RNA modification"/>
    <property type="evidence" value="ECO:0007669"/>
    <property type="project" value="InterPro"/>
</dbReference>
<dbReference type="InterPro" id="IPR002885">
    <property type="entry name" value="PPR_rpt"/>
</dbReference>
<evidence type="ECO:0000313" key="4">
    <source>
        <dbReference type="Proteomes" id="UP000825935"/>
    </source>
</evidence>
<dbReference type="FunFam" id="1.25.40.10:FF:000073">
    <property type="entry name" value="Pentatricopeptide repeat-containing protein chloroplastic"/>
    <property type="match status" value="1"/>
</dbReference>
<feature type="repeat" description="PPR" evidence="2">
    <location>
        <begin position="323"/>
        <end position="357"/>
    </location>
</feature>
<feature type="repeat" description="PPR" evidence="2">
    <location>
        <begin position="664"/>
        <end position="698"/>
    </location>
</feature>
<dbReference type="Proteomes" id="UP000825935">
    <property type="component" value="Chromosome 32"/>
</dbReference>
<dbReference type="InterPro" id="IPR011990">
    <property type="entry name" value="TPR-like_helical_dom_sf"/>
</dbReference>
<feature type="repeat" description="PPR" evidence="2">
    <location>
        <begin position="802"/>
        <end position="836"/>
    </location>
</feature>
<dbReference type="EMBL" id="CM035437">
    <property type="protein sequence ID" value="KAH7287187.1"/>
    <property type="molecule type" value="Genomic_DNA"/>
</dbReference>
<accession>A0A8T2QTF5</accession>
<feature type="repeat" description="PPR" evidence="2">
    <location>
        <begin position="731"/>
        <end position="765"/>
    </location>
</feature>
<dbReference type="Gene3D" id="1.25.40.10">
    <property type="entry name" value="Tetratricopeptide repeat domain"/>
    <property type="match status" value="6"/>
</dbReference>
<organism evidence="3 4">
    <name type="scientific">Ceratopteris richardii</name>
    <name type="common">Triangle waterfern</name>
    <dbReference type="NCBI Taxonomy" id="49495"/>
    <lineage>
        <taxon>Eukaryota</taxon>
        <taxon>Viridiplantae</taxon>
        <taxon>Streptophyta</taxon>
        <taxon>Embryophyta</taxon>
        <taxon>Tracheophyta</taxon>
        <taxon>Polypodiopsida</taxon>
        <taxon>Polypodiidae</taxon>
        <taxon>Polypodiales</taxon>
        <taxon>Pteridineae</taxon>
        <taxon>Pteridaceae</taxon>
        <taxon>Parkerioideae</taxon>
        <taxon>Ceratopteris</taxon>
    </lineage>
</organism>
<evidence type="ECO:0000313" key="3">
    <source>
        <dbReference type="EMBL" id="KAH7287187.1"/>
    </source>
</evidence>
<comment type="caution">
    <text evidence="3">The sequence shown here is derived from an EMBL/GenBank/DDBJ whole genome shotgun (WGS) entry which is preliminary data.</text>
</comment>
<feature type="repeat" description="PPR" evidence="2">
    <location>
        <begin position="256"/>
        <end position="290"/>
    </location>
</feature>
<protein>
    <recommendedName>
        <fullName evidence="5">Pentatricopeptide repeat-containing protein</fullName>
    </recommendedName>
</protein>
<feature type="repeat" description="PPR" evidence="2">
    <location>
        <begin position="119"/>
        <end position="153"/>
    </location>
</feature>
<gene>
    <name evidence="3" type="ORF">KP509_32G042800</name>
</gene>
<sequence length="891" mass="98901">MARQIAQNFLQKQRVRKALRLPIFTSKSSLWIDDSYCQSSRFIHAPITESVYLEEGASFIASLRACTHNKDLCAGVHIHDQIVHKGLLKPCSDALVCMYARCSELRKAKEIFDSFKSRDPFTWTALIAAFVQNGDHDDALDLFDRMWHEGIYPNEVTFTCALKACGSIKAMDKGQQIHDELTQNGMLKTNVKLGNALVGMYAKCGALERSAQVLKGLPVRDVVSWTTLIAGYADNGEATRALHTFEEMRCEGFLPNEVTYSCLLKACGSMGALDKGKAIHDEIAKQGFLKDNPLLGNALLDMYGRCGALDKARALINELSAQTTITWNIMIARHADHDENEQALNCYEEMQFRGISPNTTTFASILKVCASIKAIVKGEEIHDKINKQGILIGSEVLCIALVDMYIKCDALQKAQSILEDLPVQNVISWNALITKYAHQGRSDQAFNCFQLMRKNRVSPDPLTYASILKVIGSMKVISMGENIHQEISKQGLLRNDVVLGTALVDMYAKCDAISRAHNMLEELPFRDVFCWTALITGYVEHGEGEKALKCFELMKVEGVVPNDVTFICTLKACSSIRSLVMGEEIRDEIDKQGLLSTNIMLGNALINMYAKCGALTKAREVLGQLPNRNSVSWNTIIAGYVENDDCQQALKCFRQMRQEGFSRDAITFASILKGCSSIGAADKGEKIHDEIIRDGQLADDIMVGTALLDMYIKCGNHSKALSVFEGLPVHDVVSWTALIAGFIHQGETVQSLQCFEQMQREGFLPNAATFSCLLNACGRLGLLEDAEMCFSNMNTIYATKPSIEHYSCMINAFGHEGHFDKAVEIMKGMPSFGIGLWPVLIAACKKWGVVDIGRWAFEQAARESQSDVSIYMLGAKEHMHEECRHKALLVE</sequence>
<feature type="repeat" description="PPR" evidence="2">
    <location>
        <begin position="221"/>
        <end position="255"/>
    </location>
</feature>
<dbReference type="GO" id="GO:0003723">
    <property type="term" value="F:RNA binding"/>
    <property type="evidence" value="ECO:0007669"/>
    <property type="project" value="InterPro"/>
</dbReference>
<dbReference type="Pfam" id="PF01535">
    <property type="entry name" value="PPR"/>
    <property type="match status" value="4"/>
</dbReference>
<dbReference type="NCBIfam" id="TIGR00756">
    <property type="entry name" value="PPR"/>
    <property type="match status" value="9"/>
</dbReference>
<keyword evidence="4" id="KW-1185">Reference proteome</keyword>
<feature type="repeat" description="PPR" evidence="2">
    <location>
        <begin position="425"/>
        <end position="459"/>
    </location>
</feature>
<name>A0A8T2QTF5_CERRI</name>
<dbReference type="AlphaFoldDB" id="A0A8T2QTF5"/>
<dbReference type="PANTHER" id="PTHR47926">
    <property type="entry name" value="PENTATRICOPEPTIDE REPEAT-CONTAINING PROTEIN"/>
    <property type="match status" value="1"/>
</dbReference>
<dbReference type="Pfam" id="PF13041">
    <property type="entry name" value="PPR_2"/>
    <property type="match status" value="7"/>
</dbReference>
<feature type="repeat" description="PPR" evidence="2">
    <location>
        <begin position="527"/>
        <end position="561"/>
    </location>
</feature>
<dbReference type="FunFam" id="1.25.40.10:FF:000031">
    <property type="entry name" value="Pentatricopeptide repeat-containing protein mitochondrial"/>
    <property type="match status" value="2"/>
</dbReference>
<evidence type="ECO:0008006" key="5">
    <source>
        <dbReference type="Google" id="ProtNLM"/>
    </source>
</evidence>
<dbReference type="PROSITE" id="PS51375">
    <property type="entry name" value="PPR"/>
    <property type="match status" value="10"/>
</dbReference>
<keyword evidence="1" id="KW-0677">Repeat</keyword>